<dbReference type="InterPro" id="IPR000489">
    <property type="entry name" value="Pterin-binding_dom"/>
</dbReference>
<keyword evidence="7 13" id="KW-0808">Transferase</keyword>
<keyword evidence="9" id="KW-0460">Magnesium</keyword>
<accession>A0A518EQD9</accession>
<dbReference type="SUPFAM" id="SSF51717">
    <property type="entry name" value="Dihydropteroate synthetase-like"/>
    <property type="match status" value="1"/>
</dbReference>
<dbReference type="Proteomes" id="UP000320390">
    <property type="component" value="Chromosome"/>
</dbReference>
<comment type="catalytic activity">
    <reaction evidence="1">
        <text>(7,8-dihydropterin-6-yl)methyl diphosphate + 4-aminobenzoate = 7,8-dihydropteroate + diphosphate</text>
        <dbReference type="Rhea" id="RHEA:19949"/>
        <dbReference type="ChEBI" id="CHEBI:17836"/>
        <dbReference type="ChEBI" id="CHEBI:17839"/>
        <dbReference type="ChEBI" id="CHEBI:33019"/>
        <dbReference type="ChEBI" id="CHEBI:72950"/>
        <dbReference type="EC" id="2.5.1.15"/>
    </reaction>
</comment>
<evidence type="ECO:0000256" key="9">
    <source>
        <dbReference type="ARBA" id="ARBA00022842"/>
    </source>
</evidence>
<dbReference type="InterPro" id="IPR045031">
    <property type="entry name" value="DHP_synth-like"/>
</dbReference>
<dbReference type="PANTHER" id="PTHR20941:SF1">
    <property type="entry name" value="FOLIC ACID SYNTHESIS PROTEIN FOL1"/>
    <property type="match status" value="1"/>
</dbReference>
<evidence type="ECO:0000256" key="4">
    <source>
        <dbReference type="ARBA" id="ARBA00009503"/>
    </source>
</evidence>
<organism evidence="13 14">
    <name type="scientific">Saltatorellus ferox</name>
    <dbReference type="NCBI Taxonomy" id="2528018"/>
    <lineage>
        <taxon>Bacteria</taxon>
        <taxon>Pseudomonadati</taxon>
        <taxon>Planctomycetota</taxon>
        <taxon>Planctomycetia</taxon>
        <taxon>Planctomycetia incertae sedis</taxon>
        <taxon>Saltatorellus</taxon>
    </lineage>
</organism>
<evidence type="ECO:0000256" key="5">
    <source>
        <dbReference type="ARBA" id="ARBA00012458"/>
    </source>
</evidence>
<evidence type="ECO:0000259" key="12">
    <source>
        <dbReference type="PROSITE" id="PS50972"/>
    </source>
</evidence>
<evidence type="ECO:0000256" key="3">
    <source>
        <dbReference type="ARBA" id="ARBA00004763"/>
    </source>
</evidence>
<dbReference type="InterPro" id="IPR011005">
    <property type="entry name" value="Dihydropteroate_synth-like_sf"/>
</dbReference>
<dbReference type="NCBIfam" id="TIGR01496">
    <property type="entry name" value="DHPS"/>
    <property type="match status" value="1"/>
</dbReference>
<keyword evidence="8" id="KW-0479">Metal-binding</keyword>
<dbReference type="EC" id="2.5.1.15" evidence="5"/>
<keyword evidence="14" id="KW-1185">Reference proteome</keyword>
<dbReference type="Gene3D" id="3.20.20.20">
    <property type="entry name" value="Dihydropteroate synthase-like"/>
    <property type="match status" value="1"/>
</dbReference>
<evidence type="ECO:0000256" key="1">
    <source>
        <dbReference type="ARBA" id="ARBA00000012"/>
    </source>
</evidence>
<dbReference type="GO" id="GO:0046872">
    <property type="term" value="F:metal ion binding"/>
    <property type="evidence" value="ECO:0007669"/>
    <property type="project" value="UniProtKB-KW"/>
</dbReference>
<dbReference type="Pfam" id="PF00809">
    <property type="entry name" value="Pterin_bind"/>
    <property type="match status" value="1"/>
</dbReference>
<evidence type="ECO:0000256" key="7">
    <source>
        <dbReference type="ARBA" id="ARBA00022679"/>
    </source>
</evidence>
<dbReference type="GO" id="GO:0004156">
    <property type="term" value="F:dihydropteroate synthase activity"/>
    <property type="evidence" value="ECO:0007669"/>
    <property type="project" value="UniProtKB-EC"/>
</dbReference>
<evidence type="ECO:0000256" key="8">
    <source>
        <dbReference type="ARBA" id="ARBA00022723"/>
    </source>
</evidence>
<comment type="similarity">
    <text evidence="4">Belongs to the DHPS family.</text>
</comment>
<dbReference type="EMBL" id="CP036434">
    <property type="protein sequence ID" value="QDV06300.1"/>
    <property type="molecule type" value="Genomic_DNA"/>
</dbReference>
<dbReference type="GO" id="GO:0046656">
    <property type="term" value="P:folic acid biosynthetic process"/>
    <property type="evidence" value="ECO:0007669"/>
    <property type="project" value="UniProtKB-KW"/>
</dbReference>
<dbReference type="GO" id="GO:0046654">
    <property type="term" value="P:tetrahydrofolate biosynthetic process"/>
    <property type="evidence" value="ECO:0007669"/>
    <property type="project" value="TreeGrafter"/>
</dbReference>
<dbReference type="AlphaFoldDB" id="A0A518EQD9"/>
<comment type="cofactor">
    <cofactor evidence="2">
        <name>Mg(2+)</name>
        <dbReference type="ChEBI" id="CHEBI:18420"/>
    </cofactor>
</comment>
<sequence length="281" mass="29485">MGILNVTPDSFSDGGKYLEPAAAVARAKALIAEGADVLDIGGESTRPGADPVAEDEELRRVVPVIRAIANETRAVISIDTMKAGVAEAAVEAGARIVNDVSAGLADPRMLQAVADLRRGPRARDVHIVLMHRQGDPRTMQVDPRYSDPVAEVAGHLKARADAALAVGIPANRIALDPGIGFGKRLPHNLALLGRLGELRELGYPILLGASRKSFIGHITGAEDPGDWLAAERLDTPSDRIGGTAAAIVLGVQQGVEILRIHDVSVMREAVLVARAIARGCS</sequence>
<comment type="pathway">
    <text evidence="3">Cofactor biosynthesis; tetrahydrofolate biosynthesis; 7,8-dihydrofolate from 2-amino-4-hydroxy-6-hydroxymethyl-7,8-dihydropteridine diphosphate and 4-aminobenzoate: step 1/2.</text>
</comment>
<protein>
    <recommendedName>
        <fullName evidence="6">Dihydropteroate synthase</fullName>
        <ecNumber evidence="5">2.5.1.15</ecNumber>
    </recommendedName>
    <alternativeName>
        <fullName evidence="11">Dihydropteroate pyrophosphorylase</fullName>
    </alternativeName>
</protein>
<dbReference type="PROSITE" id="PS50972">
    <property type="entry name" value="PTERIN_BINDING"/>
    <property type="match status" value="1"/>
</dbReference>
<dbReference type="PANTHER" id="PTHR20941">
    <property type="entry name" value="FOLATE SYNTHESIS PROTEINS"/>
    <property type="match status" value="1"/>
</dbReference>
<evidence type="ECO:0000313" key="14">
    <source>
        <dbReference type="Proteomes" id="UP000320390"/>
    </source>
</evidence>
<gene>
    <name evidence="13" type="primary">folP</name>
    <name evidence="13" type="ORF">Poly30_18090</name>
</gene>
<feature type="domain" description="Pterin-binding" evidence="12">
    <location>
        <begin position="1"/>
        <end position="271"/>
    </location>
</feature>
<proteinExistence type="inferred from homology"/>
<name>A0A518EQD9_9BACT</name>
<dbReference type="PROSITE" id="PS00793">
    <property type="entry name" value="DHPS_2"/>
    <property type="match status" value="1"/>
</dbReference>
<keyword evidence="10" id="KW-0289">Folate biosynthesis</keyword>
<reference evidence="13 14" key="1">
    <citation type="submission" date="2019-02" db="EMBL/GenBank/DDBJ databases">
        <title>Deep-cultivation of Planctomycetes and their phenomic and genomic characterization uncovers novel biology.</title>
        <authorList>
            <person name="Wiegand S."/>
            <person name="Jogler M."/>
            <person name="Boedeker C."/>
            <person name="Pinto D."/>
            <person name="Vollmers J."/>
            <person name="Rivas-Marin E."/>
            <person name="Kohn T."/>
            <person name="Peeters S.H."/>
            <person name="Heuer A."/>
            <person name="Rast P."/>
            <person name="Oberbeckmann S."/>
            <person name="Bunk B."/>
            <person name="Jeske O."/>
            <person name="Meyerdierks A."/>
            <person name="Storesund J.E."/>
            <person name="Kallscheuer N."/>
            <person name="Luecker S."/>
            <person name="Lage O.M."/>
            <person name="Pohl T."/>
            <person name="Merkel B.J."/>
            <person name="Hornburger P."/>
            <person name="Mueller R.-W."/>
            <person name="Bruemmer F."/>
            <person name="Labrenz M."/>
            <person name="Spormann A.M."/>
            <person name="Op den Camp H."/>
            <person name="Overmann J."/>
            <person name="Amann R."/>
            <person name="Jetten M.S.M."/>
            <person name="Mascher T."/>
            <person name="Medema M.H."/>
            <person name="Devos D.P."/>
            <person name="Kaster A.-K."/>
            <person name="Ovreas L."/>
            <person name="Rohde M."/>
            <person name="Galperin M.Y."/>
            <person name="Jogler C."/>
        </authorList>
    </citation>
    <scope>NUCLEOTIDE SEQUENCE [LARGE SCALE GENOMIC DNA]</scope>
    <source>
        <strain evidence="13 14">Poly30</strain>
    </source>
</reference>
<dbReference type="CDD" id="cd00739">
    <property type="entry name" value="DHPS"/>
    <property type="match status" value="1"/>
</dbReference>
<evidence type="ECO:0000256" key="6">
    <source>
        <dbReference type="ARBA" id="ARBA00016919"/>
    </source>
</evidence>
<evidence type="ECO:0000256" key="2">
    <source>
        <dbReference type="ARBA" id="ARBA00001946"/>
    </source>
</evidence>
<dbReference type="RefSeq" id="WP_419191141.1">
    <property type="nucleotide sequence ID" value="NZ_CP036434.1"/>
</dbReference>
<evidence type="ECO:0000256" key="10">
    <source>
        <dbReference type="ARBA" id="ARBA00022909"/>
    </source>
</evidence>
<evidence type="ECO:0000313" key="13">
    <source>
        <dbReference type="EMBL" id="QDV06300.1"/>
    </source>
</evidence>
<dbReference type="FunFam" id="3.20.20.20:FF:000006">
    <property type="entry name" value="Dihydropteroate synthase"/>
    <property type="match status" value="1"/>
</dbReference>
<dbReference type="InterPro" id="IPR006390">
    <property type="entry name" value="DHP_synth_dom"/>
</dbReference>
<evidence type="ECO:0000256" key="11">
    <source>
        <dbReference type="ARBA" id="ARBA00030193"/>
    </source>
</evidence>